<comment type="caution">
    <text evidence="2">The sequence shown here is derived from an EMBL/GenBank/DDBJ whole genome shotgun (WGS) entry which is preliminary data.</text>
</comment>
<proteinExistence type="predicted"/>
<dbReference type="OrthoDB" id="5383526at2759"/>
<feature type="chain" id="PRO_5040370228" evidence="1">
    <location>
        <begin position="18"/>
        <end position="181"/>
    </location>
</feature>
<feature type="signal peptide" evidence="1">
    <location>
        <begin position="1"/>
        <end position="17"/>
    </location>
</feature>
<dbReference type="AlphaFoldDB" id="A0A9P4UFN0"/>
<protein>
    <submittedName>
        <fullName evidence="2">Uncharacterized protein</fullName>
    </submittedName>
</protein>
<dbReference type="Proteomes" id="UP000799764">
    <property type="component" value="Unassembled WGS sequence"/>
</dbReference>
<gene>
    <name evidence="2" type="ORF">P171DRAFT_426648</name>
</gene>
<evidence type="ECO:0000313" key="2">
    <source>
        <dbReference type="EMBL" id="KAF2450199.1"/>
    </source>
</evidence>
<sequence length="181" mass="18992">MKLLCFLLPLFVAAVSAIDIRFSGDTSCQRISVTCIDAEPNTCCKSNPGSGMDLFLPVYRAGDISCICASGYLPNNRSSNYISFGAVPGEWRITMRGHTGDNCDLAVVAGGDSSGANGLQDYCYFSSSAIISSGSYFFPSKNAEASTTSSTNCSLVNGIILEDGTKYLLGGLDENAIAEAV</sequence>
<evidence type="ECO:0000313" key="3">
    <source>
        <dbReference type="Proteomes" id="UP000799764"/>
    </source>
</evidence>
<dbReference type="EMBL" id="MU001493">
    <property type="protein sequence ID" value="KAF2450199.1"/>
    <property type="molecule type" value="Genomic_DNA"/>
</dbReference>
<keyword evidence="3" id="KW-1185">Reference proteome</keyword>
<reference evidence="2" key="1">
    <citation type="journal article" date="2020" name="Stud. Mycol.">
        <title>101 Dothideomycetes genomes: a test case for predicting lifestyles and emergence of pathogens.</title>
        <authorList>
            <person name="Haridas S."/>
            <person name="Albert R."/>
            <person name="Binder M."/>
            <person name="Bloem J."/>
            <person name="Labutti K."/>
            <person name="Salamov A."/>
            <person name="Andreopoulos B."/>
            <person name="Baker S."/>
            <person name="Barry K."/>
            <person name="Bills G."/>
            <person name="Bluhm B."/>
            <person name="Cannon C."/>
            <person name="Castanera R."/>
            <person name="Culley D."/>
            <person name="Daum C."/>
            <person name="Ezra D."/>
            <person name="Gonzalez J."/>
            <person name="Henrissat B."/>
            <person name="Kuo A."/>
            <person name="Liang C."/>
            <person name="Lipzen A."/>
            <person name="Lutzoni F."/>
            <person name="Magnuson J."/>
            <person name="Mondo S."/>
            <person name="Nolan M."/>
            <person name="Ohm R."/>
            <person name="Pangilinan J."/>
            <person name="Park H.-J."/>
            <person name="Ramirez L."/>
            <person name="Alfaro M."/>
            <person name="Sun H."/>
            <person name="Tritt A."/>
            <person name="Yoshinaga Y."/>
            <person name="Zwiers L.-H."/>
            <person name="Turgeon B."/>
            <person name="Goodwin S."/>
            <person name="Spatafora J."/>
            <person name="Crous P."/>
            <person name="Grigoriev I."/>
        </authorList>
    </citation>
    <scope>NUCLEOTIDE SEQUENCE</scope>
    <source>
        <strain evidence="2">CBS 690.94</strain>
    </source>
</reference>
<accession>A0A9P4UFN0</accession>
<keyword evidence="1" id="KW-0732">Signal</keyword>
<organism evidence="2 3">
    <name type="scientific">Karstenula rhodostoma CBS 690.94</name>
    <dbReference type="NCBI Taxonomy" id="1392251"/>
    <lineage>
        <taxon>Eukaryota</taxon>
        <taxon>Fungi</taxon>
        <taxon>Dikarya</taxon>
        <taxon>Ascomycota</taxon>
        <taxon>Pezizomycotina</taxon>
        <taxon>Dothideomycetes</taxon>
        <taxon>Pleosporomycetidae</taxon>
        <taxon>Pleosporales</taxon>
        <taxon>Massarineae</taxon>
        <taxon>Didymosphaeriaceae</taxon>
        <taxon>Karstenula</taxon>
    </lineage>
</organism>
<evidence type="ECO:0000256" key="1">
    <source>
        <dbReference type="SAM" id="SignalP"/>
    </source>
</evidence>
<name>A0A9P4UFN0_9PLEO</name>